<keyword evidence="2" id="KW-0677">Repeat</keyword>
<dbReference type="Gene3D" id="3.80.10.10">
    <property type="entry name" value="Ribonuclease Inhibitor"/>
    <property type="match status" value="3"/>
</dbReference>
<dbReference type="InterPro" id="IPR032675">
    <property type="entry name" value="LRR_dom_sf"/>
</dbReference>
<evidence type="ECO:0000259" key="4">
    <source>
        <dbReference type="PROSITE" id="PS50104"/>
    </source>
</evidence>
<dbReference type="InterPro" id="IPR000157">
    <property type="entry name" value="TIR_dom"/>
</dbReference>
<feature type="non-terminal residue" evidence="5">
    <location>
        <position position="915"/>
    </location>
</feature>
<dbReference type="SUPFAM" id="SSF52200">
    <property type="entry name" value="Toll/Interleukin receptor TIR domain"/>
    <property type="match status" value="1"/>
</dbReference>
<dbReference type="eggNOG" id="ENOG502QQJE">
    <property type="taxonomic scope" value="Eukaryota"/>
</dbReference>
<dbReference type="Pfam" id="PF23282">
    <property type="entry name" value="WHD_ROQ1"/>
    <property type="match status" value="1"/>
</dbReference>
<dbReference type="Proteomes" id="UP000030689">
    <property type="component" value="Unassembled WGS sequence"/>
</dbReference>
<feature type="domain" description="TIR" evidence="4">
    <location>
        <begin position="1"/>
        <end position="101"/>
    </location>
</feature>
<sequence length="915" mass="103881">GLVLDEIPGMVAIVVLSRNYASSSWCLDELVEIIKCREEQKQKVTPVIYQVDPSDKKAEEVTQAWRQALEEVTSIAGYHSSKWNNEADLINNIALFVTGVLDMTPSKDFDDFIGISDRTTEINSLLILLPDEVKMFGILGPTGIDKKVLVVLDEVDSLWQLEAMAKQSGWFGRGRGPQIYEMRFPTKSEALQIFCRYAFSQKSPRDGFHELSWEISGLAGKLPLGLKVMWVDALPRLRSSLHSGIESTLRFSYNVLSDDKDKALFLYIACFFVGYKVDCVKRCLANCGLDTTKLEMHLLLQQMGREIVKKQSLDEPGKRQFLMDAEEICDLLDENTRGNQISKSAFKGMNTLQLLAVRSRSLRIPPEGLNCLPEKLRLIHWNYCLMRFWPSKFSGKFLVELVMQYSKLEKLWDGIKPLQCLKLMDLGNSRDLKEIPDLSKATSLAKLDLYGCDSLLELPSSIENGNKLIDCRLFSCSHLKELPFSIGNATNLEILSLSYYERLKELPSSIGMLINLKRLTLSGCSSLVELSSIGNLHKLQELDMSNCVKIESFPTNINLESLSRVNLSGCKRLKTFPDISTNMKYLHLKYTAIKEVPSSISSWSCLHTLEMSGSRNLREFPNVPNSIVVLELSKTGIREVPSWIENLFRLKELDMDQCEKLNTISPNIYNLENLIFLCLGIKDGDSGDDEVDDENGYARFEAVIKCDPDLRWHIVSDFDIHYILPICLPAKALTSLISLRLEIDGFKTIPDCIRRLSRLRKLDISECTELVAFPQLPSSLLSLNAENCFSLKRIASSSFRFKACILLSQGNINVVDDSDDDDEEVENSTMCVSCRVRGKQDGLVVHYGSNQHHMPAIYGYRYPEHIYTFEDSFCLNKDYPEDEEATISELVFKFIVHNKRLKVEETNVKLIVFLE</sequence>
<protein>
    <recommendedName>
        <fullName evidence="4">TIR domain-containing protein</fullName>
    </recommendedName>
</protein>
<feature type="non-terminal residue" evidence="5">
    <location>
        <position position="1"/>
    </location>
</feature>
<dbReference type="Pfam" id="PF07725">
    <property type="entry name" value="LRR_3"/>
    <property type="match status" value="1"/>
</dbReference>
<dbReference type="SUPFAM" id="SSF52540">
    <property type="entry name" value="P-loop containing nucleoside triphosphate hydrolases"/>
    <property type="match status" value="1"/>
</dbReference>
<evidence type="ECO:0000313" key="5">
    <source>
        <dbReference type="EMBL" id="ESQ29503.1"/>
    </source>
</evidence>
<dbReference type="InterPro" id="IPR058546">
    <property type="entry name" value="RPS4B/Roq1-like_LRR"/>
</dbReference>
<dbReference type="AlphaFoldDB" id="V4KQA2"/>
<dbReference type="KEGG" id="eus:EUTSA_v10023827mg"/>
<dbReference type="STRING" id="72664.V4KQA2"/>
<keyword evidence="1" id="KW-0433">Leucine-rich repeat</keyword>
<dbReference type="PANTHER" id="PTHR11017">
    <property type="entry name" value="LEUCINE-RICH REPEAT-CONTAINING PROTEIN"/>
    <property type="match status" value="1"/>
</dbReference>
<dbReference type="Gramene" id="ESQ29503">
    <property type="protein sequence ID" value="ESQ29503"/>
    <property type="gene ID" value="EUTSA_v10023827mg"/>
</dbReference>
<proteinExistence type="predicted"/>
<organism evidence="5 6">
    <name type="scientific">Eutrema salsugineum</name>
    <name type="common">Saltwater cress</name>
    <name type="synonym">Sisymbrium salsugineum</name>
    <dbReference type="NCBI Taxonomy" id="72664"/>
    <lineage>
        <taxon>Eukaryota</taxon>
        <taxon>Viridiplantae</taxon>
        <taxon>Streptophyta</taxon>
        <taxon>Embryophyta</taxon>
        <taxon>Tracheophyta</taxon>
        <taxon>Spermatophyta</taxon>
        <taxon>Magnoliopsida</taxon>
        <taxon>eudicotyledons</taxon>
        <taxon>Gunneridae</taxon>
        <taxon>Pentapetalae</taxon>
        <taxon>rosids</taxon>
        <taxon>malvids</taxon>
        <taxon>Brassicales</taxon>
        <taxon>Brassicaceae</taxon>
        <taxon>Eutremeae</taxon>
        <taxon>Eutrema</taxon>
    </lineage>
</organism>
<dbReference type="EMBL" id="KI517881">
    <property type="protein sequence ID" value="ESQ29503.1"/>
    <property type="molecule type" value="Genomic_DNA"/>
</dbReference>
<evidence type="ECO:0000313" key="6">
    <source>
        <dbReference type="Proteomes" id="UP000030689"/>
    </source>
</evidence>
<dbReference type="GO" id="GO:0006952">
    <property type="term" value="P:defense response"/>
    <property type="evidence" value="ECO:0007669"/>
    <property type="project" value="InterPro"/>
</dbReference>
<dbReference type="PROSITE" id="PS50104">
    <property type="entry name" value="TIR"/>
    <property type="match status" value="1"/>
</dbReference>
<evidence type="ECO:0000256" key="2">
    <source>
        <dbReference type="ARBA" id="ARBA00022737"/>
    </source>
</evidence>
<dbReference type="GO" id="GO:0007165">
    <property type="term" value="P:signal transduction"/>
    <property type="evidence" value="ECO:0007669"/>
    <property type="project" value="InterPro"/>
</dbReference>
<dbReference type="InterPro" id="IPR044974">
    <property type="entry name" value="Disease_R_plants"/>
</dbReference>
<dbReference type="PANTHER" id="PTHR11017:SF333">
    <property type="entry name" value="ADP-RIBOSYL CYCLASE_CYCLIC ADP-RIBOSE HYDROLASE-RELATED"/>
    <property type="match status" value="1"/>
</dbReference>
<dbReference type="SUPFAM" id="SSF52058">
    <property type="entry name" value="L domain-like"/>
    <property type="match status" value="1"/>
</dbReference>
<dbReference type="Pfam" id="PF23286">
    <property type="entry name" value="LRR_13"/>
    <property type="match status" value="1"/>
</dbReference>
<name>V4KQA2_EUTSA</name>
<dbReference type="InterPro" id="IPR058192">
    <property type="entry name" value="WHD_ROQ1-like"/>
</dbReference>
<dbReference type="Gene3D" id="3.40.50.10140">
    <property type="entry name" value="Toll/interleukin-1 receptor homology (TIR) domain"/>
    <property type="match status" value="1"/>
</dbReference>
<dbReference type="InterPro" id="IPR035897">
    <property type="entry name" value="Toll_tir_struct_dom_sf"/>
</dbReference>
<keyword evidence="6" id="KW-1185">Reference proteome</keyword>
<dbReference type="PRINTS" id="PR00364">
    <property type="entry name" value="DISEASERSIST"/>
</dbReference>
<dbReference type="InterPro" id="IPR011713">
    <property type="entry name" value="Leu-rich_rpt_3"/>
</dbReference>
<evidence type="ECO:0000256" key="1">
    <source>
        <dbReference type="ARBA" id="ARBA00022614"/>
    </source>
</evidence>
<keyword evidence="3" id="KW-0611">Plant defense</keyword>
<gene>
    <name evidence="5" type="ORF">EUTSA_v10023827mg</name>
</gene>
<evidence type="ECO:0000256" key="3">
    <source>
        <dbReference type="ARBA" id="ARBA00022821"/>
    </source>
</evidence>
<dbReference type="InterPro" id="IPR027417">
    <property type="entry name" value="P-loop_NTPase"/>
</dbReference>
<dbReference type="Pfam" id="PF01582">
    <property type="entry name" value="TIR"/>
    <property type="match status" value="1"/>
</dbReference>
<accession>V4KQA2</accession>
<dbReference type="SUPFAM" id="SSF52047">
    <property type="entry name" value="RNI-like"/>
    <property type="match status" value="1"/>
</dbReference>
<dbReference type="OMA" id="ASACKYA"/>
<reference evidence="5 6" key="1">
    <citation type="journal article" date="2013" name="Front. Plant Sci.">
        <title>The Reference Genome of the Halophytic Plant Eutrema salsugineum.</title>
        <authorList>
            <person name="Yang R."/>
            <person name="Jarvis D.E."/>
            <person name="Chen H."/>
            <person name="Beilstein M.A."/>
            <person name="Grimwood J."/>
            <person name="Jenkins J."/>
            <person name="Shu S."/>
            <person name="Prochnik S."/>
            <person name="Xin M."/>
            <person name="Ma C."/>
            <person name="Schmutz J."/>
            <person name="Wing R.A."/>
            <person name="Mitchell-Olds T."/>
            <person name="Schumaker K.S."/>
            <person name="Wang X."/>
        </authorList>
    </citation>
    <scope>NUCLEOTIDE SEQUENCE [LARGE SCALE GENOMIC DNA]</scope>
</reference>